<evidence type="ECO:0000256" key="2">
    <source>
        <dbReference type="SAM" id="MobiDB-lite"/>
    </source>
</evidence>
<organism evidence="4 5">
    <name type="scientific">Flexivirga aerilata</name>
    <dbReference type="NCBI Taxonomy" id="1656889"/>
    <lineage>
        <taxon>Bacteria</taxon>
        <taxon>Bacillati</taxon>
        <taxon>Actinomycetota</taxon>
        <taxon>Actinomycetes</taxon>
        <taxon>Micrococcales</taxon>
        <taxon>Dermacoccaceae</taxon>
        <taxon>Flexivirga</taxon>
    </lineage>
</organism>
<dbReference type="InterPro" id="IPR057666">
    <property type="entry name" value="DrpA_SLOG"/>
</dbReference>
<name>A0A849ANA5_9MICO</name>
<dbReference type="EMBL" id="JABENB010000003">
    <property type="protein sequence ID" value="NNG40871.1"/>
    <property type="molecule type" value="Genomic_DNA"/>
</dbReference>
<feature type="region of interest" description="Disordered" evidence="2">
    <location>
        <begin position="304"/>
        <end position="334"/>
    </location>
</feature>
<dbReference type="InterPro" id="IPR003488">
    <property type="entry name" value="DprA"/>
</dbReference>
<evidence type="ECO:0000259" key="3">
    <source>
        <dbReference type="Pfam" id="PF02481"/>
    </source>
</evidence>
<feature type="compositionally biased region" description="Basic and acidic residues" evidence="2">
    <location>
        <begin position="304"/>
        <end position="322"/>
    </location>
</feature>
<dbReference type="SUPFAM" id="SSF102405">
    <property type="entry name" value="MCP/YpsA-like"/>
    <property type="match status" value="1"/>
</dbReference>
<evidence type="ECO:0000256" key="1">
    <source>
        <dbReference type="ARBA" id="ARBA00006525"/>
    </source>
</evidence>
<dbReference type="Gene3D" id="3.40.50.450">
    <property type="match status" value="1"/>
</dbReference>
<proteinExistence type="inferred from homology"/>
<comment type="caution">
    <text evidence="4">The sequence shown here is derived from an EMBL/GenBank/DDBJ whole genome shotgun (WGS) entry which is preliminary data.</text>
</comment>
<feature type="domain" description="Smf/DprA SLOG" evidence="3">
    <location>
        <begin position="89"/>
        <end position="301"/>
    </location>
</feature>
<dbReference type="Proteomes" id="UP000557772">
    <property type="component" value="Unassembled WGS sequence"/>
</dbReference>
<comment type="similarity">
    <text evidence="1">Belongs to the DprA/Smf family.</text>
</comment>
<dbReference type="GO" id="GO:0009294">
    <property type="term" value="P:DNA-mediated transformation"/>
    <property type="evidence" value="ECO:0007669"/>
    <property type="project" value="InterPro"/>
</dbReference>
<dbReference type="PANTHER" id="PTHR43022">
    <property type="entry name" value="PROTEIN SMF"/>
    <property type="match status" value="1"/>
</dbReference>
<dbReference type="RefSeq" id="WP_171157656.1">
    <property type="nucleotide sequence ID" value="NZ_JABENB010000003.1"/>
</dbReference>
<protein>
    <submittedName>
        <fullName evidence="4">DNA-protecting protein DprA</fullName>
    </submittedName>
</protein>
<dbReference type="Pfam" id="PF02481">
    <property type="entry name" value="DNA_processg_A"/>
    <property type="match status" value="1"/>
</dbReference>
<dbReference type="NCBIfam" id="TIGR00732">
    <property type="entry name" value="dprA"/>
    <property type="match status" value="1"/>
</dbReference>
<evidence type="ECO:0000313" key="5">
    <source>
        <dbReference type="Proteomes" id="UP000557772"/>
    </source>
</evidence>
<sequence>MATLAEQVQGERMARIALSMIAEPNDSTTGYVLTRHGGVETLRLFESDDEVPGLARADVLMWRERLAARVMPGLPDQVTQAERHGFGTLIPADKEWPAGLNDLGERAPYLLWTRGAASFLTTALSDRATITGARAATSYGEQVAGELAAGLADEERVVVSGDAYGIEGAAHKSVLAASGQTIAVLANGLDRPYPAGHSELLNRIGDVGLLVSELPPGAAPTRHRFLSRNRLLAALSGATVIPEAGPRSGSMTTVLAARELGRGVGAVPGPVTSVASAGPNELIKQGFASLVTQPSDVIDLLDADRTPDRTVTRPEVGREFGHRHPSPGTPGRSL</sequence>
<reference evidence="4 5" key="1">
    <citation type="submission" date="2020-05" db="EMBL/GenBank/DDBJ databases">
        <title>Flexivirga sp. ID2601S isolated from air conditioner.</title>
        <authorList>
            <person name="Kim D.H."/>
        </authorList>
    </citation>
    <scope>NUCLEOTIDE SEQUENCE [LARGE SCALE GENOMIC DNA]</scope>
    <source>
        <strain evidence="4 5">ID2601S</strain>
    </source>
</reference>
<dbReference type="PANTHER" id="PTHR43022:SF1">
    <property type="entry name" value="PROTEIN SMF"/>
    <property type="match status" value="1"/>
</dbReference>
<gene>
    <name evidence="4" type="primary">dprA</name>
    <name evidence="4" type="ORF">HJ588_16555</name>
</gene>
<keyword evidence="5" id="KW-1185">Reference proteome</keyword>
<accession>A0A849ANA5</accession>
<dbReference type="AlphaFoldDB" id="A0A849ANA5"/>
<evidence type="ECO:0000313" key="4">
    <source>
        <dbReference type="EMBL" id="NNG40871.1"/>
    </source>
</evidence>